<dbReference type="OrthoDB" id="9806342at2"/>
<proteinExistence type="predicted"/>
<dbReference type="InterPro" id="IPR002509">
    <property type="entry name" value="NODB_dom"/>
</dbReference>
<keyword evidence="5" id="KW-1185">Reference proteome</keyword>
<evidence type="ECO:0000313" key="4">
    <source>
        <dbReference type="EMBL" id="RDC65547.1"/>
    </source>
</evidence>
<evidence type="ECO:0000259" key="3">
    <source>
        <dbReference type="PROSITE" id="PS51677"/>
    </source>
</evidence>
<feature type="domain" description="NodB homology" evidence="3">
    <location>
        <begin position="33"/>
        <end position="187"/>
    </location>
</feature>
<dbReference type="InterPro" id="IPR011330">
    <property type="entry name" value="Glyco_hydro/deAcase_b/a-brl"/>
</dbReference>
<evidence type="ECO:0000256" key="2">
    <source>
        <dbReference type="SAM" id="SignalP"/>
    </source>
</evidence>
<keyword evidence="1 2" id="KW-0732">Signal</keyword>
<feature type="signal peptide" evidence="2">
    <location>
        <begin position="1"/>
        <end position="24"/>
    </location>
</feature>
<dbReference type="GO" id="GO:0005975">
    <property type="term" value="P:carbohydrate metabolic process"/>
    <property type="evidence" value="ECO:0007669"/>
    <property type="project" value="InterPro"/>
</dbReference>
<dbReference type="Proteomes" id="UP000253919">
    <property type="component" value="Unassembled WGS sequence"/>
</dbReference>
<dbReference type="PROSITE" id="PS51677">
    <property type="entry name" value="NODB"/>
    <property type="match status" value="1"/>
</dbReference>
<dbReference type="PANTHER" id="PTHR34216:SF11">
    <property type="entry name" value="CHITOOLIGOSACCHARIDE DEACETYLASE"/>
    <property type="match status" value="1"/>
</dbReference>
<dbReference type="InterPro" id="IPR051398">
    <property type="entry name" value="Polysacch_Deacetylase"/>
</dbReference>
<protein>
    <recommendedName>
        <fullName evidence="3">NodB homology domain-containing protein</fullName>
    </recommendedName>
</protein>
<dbReference type="RefSeq" id="WP_115374539.1">
    <property type="nucleotide sequence ID" value="NZ_QASA01000001.1"/>
</dbReference>
<feature type="chain" id="PRO_5016729143" description="NodB homology domain-containing protein" evidence="2">
    <location>
        <begin position="25"/>
        <end position="187"/>
    </location>
</feature>
<dbReference type="GO" id="GO:0016810">
    <property type="term" value="F:hydrolase activity, acting on carbon-nitrogen (but not peptide) bonds"/>
    <property type="evidence" value="ECO:0007669"/>
    <property type="project" value="InterPro"/>
</dbReference>
<dbReference type="SUPFAM" id="SSF88713">
    <property type="entry name" value="Glycoside hydrolase/deacetylase"/>
    <property type="match status" value="1"/>
</dbReference>
<organism evidence="4 5">
    <name type="scientific">Adhaeribacter pallidiroseus</name>
    <dbReference type="NCBI Taxonomy" id="2072847"/>
    <lineage>
        <taxon>Bacteria</taxon>
        <taxon>Pseudomonadati</taxon>
        <taxon>Bacteroidota</taxon>
        <taxon>Cytophagia</taxon>
        <taxon>Cytophagales</taxon>
        <taxon>Hymenobacteraceae</taxon>
        <taxon>Adhaeribacter</taxon>
    </lineage>
</organism>
<gene>
    <name evidence="4" type="ORF">AHMF7616_04177</name>
</gene>
<evidence type="ECO:0000256" key="1">
    <source>
        <dbReference type="ARBA" id="ARBA00022729"/>
    </source>
</evidence>
<evidence type="ECO:0000313" key="5">
    <source>
        <dbReference type="Proteomes" id="UP000253919"/>
    </source>
</evidence>
<dbReference type="AlphaFoldDB" id="A0A369QQP4"/>
<sequence length="187" mass="20595">MKLCQLLALSRALVVLPTWLAALAQSSPQPRKALICLRYDDGLESHLTTAIPQLNSFNLKATFFLNAIKGSAEVIGQASPALLGWKKAAQQGHELGNHTLSHPCPTALGWPQEVAIEAYATEQILQEVRTLDALLDLIDTQKTLRAFAYPGHNTLVASQDYSFRLQKEELVQYGRTGGNRNSVIKKF</sequence>
<name>A0A369QQP4_9BACT</name>
<reference evidence="4 5" key="1">
    <citation type="submission" date="2018-04" db="EMBL/GenBank/DDBJ databases">
        <title>Adhaeribacter sp. HMF7616 genome sequencing and assembly.</title>
        <authorList>
            <person name="Kang H."/>
            <person name="Kang J."/>
            <person name="Cha I."/>
            <person name="Kim H."/>
            <person name="Joh K."/>
        </authorList>
    </citation>
    <scope>NUCLEOTIDE SEQUENCE [LARGE SCALE GENOMIC DNA]</scope>
    <source>
        <strain evidence="4 5">HMF7616</strain>
    </source>
</reference>
<accession>A0A369QQP4</accession>
<dbReference type="Gene3D" id="3.20.20.370">
    <property type="entry name" value="Glycoside hydrolase/deacetylase"/>
    <property type="match status" value="1"/>
</dbReference>
<comment type="caution">
    <text evidence="4">The sequence shown here is derived from an EMBL/GenBank/DDBJ whole genome shotgun (WGS) entry which is preliminary data.</text>
</comment>
<dbReference type="EMBL" id="QASA01000001">
    <property type="protein sequence ID" value="RDC65547.1"/>
    <property type="molecule type" value="Genomic_DNA"/>
</dbReference>
<dbReference type="PANTHER" id="PTHR34216">
    <property type="match status" value="1"/>
</dbReference>
<dbReference type="Pfam" id="PF01522">
    <property type="entry name" value="Polysacc_deac_1"/>
    <property type="match status" value="1"/>
</dbReference>